<reference evidence="1" key="1">
    <citation type="submission" date="2021-09" db="EMBL/GenBank/DDBJ databases">
        <authorList>
            <consortium name="AG Swart"/>
            <person name="Singh M."/>
            <person name="Singh A."/>
            <person name="Seah K."/>
            <person name="Emmerich C."/>
        </authorList>
    </citation>
    <scope>NUCLEOTIDE SEQUENCE</scope>
    <source>
        <strain evidence="1">ATCC30299</strain>
    </source>
</reference>
<dbReference type="AlphaFoldDB" id="A0AAU9J169"/>
<protein>
    <submittedName>
        <fullName evidence="1">Uncharacterized protein</fullName>
    </submittedName>
</protein>
<evidence type="ECO:0000313" key="1">
    <source>
        <dbReference type="EMBL" id="CAG9319986.1"/>
    </source>
</evidence>
<proteinExistence type="predicted"/>
<comment type="caution">
    <text evidence="1">The sequence shown here is derived from an EMBL/GenBank/DDBJ whole genome shotgun (WGS) entry which is preliminary data.</text>
</comment>
<evidence type="ECO:0000313" key="2">
    <source>
        <dbReference type="Proteomes" id="UP001162131"/>
    </source>
</evidence>
<accession>A0AAU9J169</accession>
<name>A0AAU9J169_9CILI</name>
<dbReference type="Proteomes" id="UP001162131">
    <property type="component" value="Unassembled WGS sequence"/>
</dbReference>
<gene>
    <name evidence="1" type="ORF">BSTOLATCC_MIC25228</name>
</gene>
<organism evidence="1 2">
    <name type="scientific">Blepharisma stoltei</name>
    <dbReference type="NCBI Taxonomy" id="1481888"/>
    <lineage>
        <taxon>Eukaryota</taxon>
        <taxon>Sar</taxon>
        <taxon>Alveolata</taxon>
        <taxon>Ciliophora</taxon>
        <taxon>Postciliodesmatophora</taxon>
        <taxon>Heterotrichea</taxon>
        <taxon>Heterotrichida</taxon>
        <taxon>Blepharismidae</taxon>
        <taxon>Blepharisma</taxon>
    </lineage>
</organism>
<dbReference type="EMBL" id="CAJZBQ010000024">
    <property type="protein sequence ID" value="CAG9319986.1"/>
    <property type="molecule type" value="Genomic_DNA"/>
</dbReference>
<sequence length="119" mass="13713">MLSEDQFFEAKSFLQVYKDAHHCLEQAARKQAVFDKYKEFYGKVKEGQDGKELTFDNNGNLQMAANFRSNYFLRLGKFMQSNVNPKLDSIPKNYEDLSAHLAGIIEDLKKKIIATKSKP</sequence>
<keyword evidence="2" id="KW-1185">Reference proteome</keyword>